<name>A0A0E3V948_9BACT</name>
<dbReference type="STRING" id="1379870.SD10_19910"/>
<dbReference type="Proteomes" id="UP000033054">
    <property type="component" value="Chromosome"/>
</dbReference>
<organism evidence="1 2">
    <name type="scientific">Spirosoma radiotolerans</name>
    <dbReference type="NCBI Taxonomy" id="1379870"/>
    <lineage>
        <taxon>Bacteria</taxon>
        <taxon>Pseudomonadati</taxon>
        <taxon>Bacteroidota</taxon>
        <taxon>Cytophagia</taxon>
        <taxon>Cytophagales</taxon>
        <taxon>Cytophagaceae</taxon>
        <taxon>Spirosoma</taxon>
    </lineage>
</organism>
<dbReference type="KEGG" id="srd:SD10_19910"/>
<protein>
    <submittedName>
        <fullName evidence="1">Uncharacterized protein</fullName>
    </submittedName>
</protein>
<dbReference type="AlphaFoldDB" id="A0A0E3V948"/>
<accession>A0A0E3V948</accession>
<proteinExistence type="predicted"/>
<dbReference type="RefSeq" id="WP_046576178.1">
    <property type="nucleotide sequence ID" value="NZ_CP010429.1"/>
</dbReference>
<dbReference type="PATRIC" id="fig|1379870.5.peg.4291"/>
<gene>
    <name evidence="1" type="ORF">SD10_19910</name>
</gene>
<sequence length="166" mass="17992">MATAYAVRSIRNTCLALMILGSLTTACKKSGGADEVDPRDQYVGVYDGDYKSTTYINNSLQASDPEAGKVQITVTKAQVANQVYLELLFNSTTKQTLTAELVDATYTIIDKQSEPLVFGGKTYDATYTAQGQFVIQDKAITLNTKTETLQLGVTLTKRGDITGVKK</sequence>
<reference evidence="1 2" key="1">
    <citation type="journal article" date="2014" name="Curr. Microbiol.">
        <title>Spirosoma radiotolerans sp. nov., a gamma-radiation-resistant bacterium isolated from gamma ray-irradiated soil.</title>
        <authorList>
            <person name="Lee J.J."/>
            <person name="Srinivasan S."/>
            <person name="Lim S."/>
            <person name="Joe M."/>
            <person name="Im S."/>
            <person name="Bae S.I."/>
            <person name="Park K.R."/>
            <person name="Han J.H."/>
            <person name="Park S.H."/>
            <person name="Joo B.M."/>
            <person name="Park S.J."/>
            <person name="Kim M.K."/>
        </authorList>
    </citation>
    <scope>NUCLEOTIDE SEQUENCE [LARGE SCALE GENOMIC DNA]</scope>
    <source>
        <strain evidence="1 2">DG5A</strain>
    </source>
</reference>
<dbReference type="EMBL" id="CP010429">
    <property type="protein sequence ID" value="AKD56831.1"/>
    <property type="molecule type" value="Genomic_DNA"/>
</dbReference>
<dbReference type="HOGENOM" id="CLU_1651062_0_0_10"/>
<evidence type="ECO:0000313" key="1">
    <source>
        <dbReference type="EMBL" id="AKD56831.1"/>
    </source>
</evidence>
<dbReference type="OrthoDB" id="954269at2"/>
<evidence type="ECO:0000313" key="2">
    <source>
        <dbReference type="Proteomes" id="UP000033054"/>
    </source>
</evidence>
<keyword evidence="2" id="KW-1185">Reference proteome</keyword>